<dbReference type="CDD" id="cd03499">
    <property type="entry name" value="SQR_TypeC_SdhC"/>
    <property type="match status" value="1"/>
</dbReference>
<keyword evidence="8 13" id="KW-1133">Transmembrane helix</keyword>
<name>A0A4Q9GPK3_9HYPH</name>
<dbReference type="PANTHER" id="PTHR10978">
    <property type="entry name" value="SUCCINATE DEHYDROGENASE CYTOCHROME B560 SUBUNIT"/>
    <property type="match status" value="1"/>
</dbReference>
<dbReference type="SUPFAM" id="SSF81343">
    <property type="entry name" value="Fumarate reductase respiratory complex transmembrane subunits"/>
    <property type="match status" value="1"/>
</dbReference>
<evidence type="ECO:0000256" key="2">
    <source>
        <dbReference type="ARBA" id="ARBA00004141"/>
    </source>
</evidence>
<feature type="transmembrane region" description="Helical" evidence="13">
    <location>
        <begin position="66"/>
        <end position="88"/>
    </location>
</feature>
<dbReference type="Gene3D" id="1.20.1300.10">
    <property type="entry name" value="Fumarate reductase/succinate dehydrogenase, transmembrane subunit"/>
    <property type="match status" value="1"/>
</dbReference>
<organism evidence="14 15">
    <name type="scientific">Hansschlegelia quercus</name>
    <dbReference type="NCBI Taxonomy" id="2528245"/>
    <lineage>
        <taxon>Bacteria</taxon>
        <taxon>Pseudomonadati</taxon>
        <taxon>Pseudomonadota</taxon>
        <taxon>Alphaproteobacteria</taxon>
        <taxon>Hyphomicrobiales</taxon>
        <taxon>Methylopilaceae</taxon>
        <taxon>Hansschlegelia</taxon>
    </lineage>
</organism>
<dbReference type="GO" id="GO:0006099">
    <property type="term" value="P:tricarboxylic acid cycle"/>
    <property type="evidence" value="ECO:0007669"/>
    <property type="project" value="InterPro"/>
</dbReference>
<comment type="similarity">
    <text evidence="3">Belongs to the cytochrome b560 family.</text>
</comment>
<keyword evidence="5 12" id="KW-0349">Heme</keyword>
<comment type="caution">
    <text evidence="14">The sequence shown here is derived from an EMBL/GenBank/DDBJ whole genome shotgun (WGS) entry which is preliminary data.</text>
</comment>
<dbReference type="AlphaFoldDB" id="A0A4Q9GPK3"/>
<dbReference type="EMBL" id="SIUB01000003">
    <property type="protein sequence ID" value="TBN53830.1"/>
    <property type="molecule type" value="Genomic_DNA"/>
</dbReference>
<comment type="subunit">
    <text evidence="11">Part of an enzyme complex containing four subunits: a flavoprotein, an iron-sulfur protein, plus two membrane-anchoring proteins, SdhC and SdhD. The complex can form homotrimers.</text>
</comment>
<comment type="subcellular location">
    <subcellularLocation>
        <location evidence="2">Membrane</location>
        <topology evidence="2">Multi-pass membrane protein</topology>
    </subcellularLocation>
</comment>
<evidence type="ECO:0000256" key="12">
    <source>
        <dbReference type="PIRSR" id="PIRSR000178-1"/>
    </source>
</evidence>
<feature type="binding site" description="axial binding residue" evidence="12">
    <location>
        <position position="86"/>
    </location>
    <ligand>
        <name>heme</name>
        <dbReference type="ChEBI" id="CHEBI:30413"/>
        <note>ligand shared with second transmembrane subunit</note>
    </ligand>
    <ligandPart>
        <name>Fe</name>
        <dbReference type="ChEBI" id="CHEBI:18248"/>
    </ligandPart>
</feature>
<evidence type="ECO:0000256" key="9">
    <source>
        <dbReference type="ARBA" id="ARBA00023004"/>
    </source>
</evidence>
<accession>A0A4Q9GPK3</accession>
<proteinExistence type="inferred from homology"/>
<feature type="transmembrane region" description="Helical" evidence="13">
    <location>
        <begin position="109"/>
        <end position="132"/>
    </location>
</feature>
<evidence type="ECO:0000256" key="4">
    <source>
        <dbReference type="ARBA" id="ARBA00020076"/>
    </source>
</evidence>
<dbReference type="RefSeq" id="WP_131003005.1">
    <property type="nucleotide sequence ID" value="NZ_JBHSZR010000003.1"/>
</dbReference>
<dbReference type="NCBIfam" id="TIGR02970">
    <property type="entry name" value="succ_dehyd_cytB"/>
    <property type="match status" value="1"/>
</dbReference>
<evidence type="ECO:0000256" key="10">
    <source>
        <dbReference type="ARBA" id="ARBA00023136"/>
    </source>
</evidence>
<dbReference type="InterPro" id="IPR014314">
    <property type="entry name" value="Succ_DH_cytb556"/>
</dbReference>
<dbReference type="OrthoDB" id="9799441at2"/>
<dbReference type="GO" id="GO:0046872">
    <property type="term" value="F:metal ion binding"/>
    <property type="evidence" value="ECO:0007669"/>
    <property type="project" value="UniProtKB-KW"/>
</dbReference>
<dbReference type="InterPro" id="IPR034804">
    <property type="entry name" value="SQR/QFR_C/D"/>
</dbReference>
<keyword evidence="7 12" id="KW-0479">Metal-binding</keyword>
<evidence type="ECO:0000256" key="11">
    <source>
        <dbReference type="ARBA" id="ARBA00025912"/>
    </source>
</evidence>
<keyword evidence="6 13" id="KW-0812">Transmembrane</keyword>
<comment type="function">
    <text evidence="1">Membrane-anchoring subunit of succinate dehydrogenase (SDH).</text>
</comment>
<dbReference type="InterPro" id="IPR000701">
    <property type="entry name" value="SuccDH_FuR_B_TM-su"/>
</dbReference>
<evidence type="ECO:0000256" key="6">
    <source>
        <dbReference type="ARBA" id="ARBA00022692"/>
    </source>
</evidence>
<dbReference type="Pfam" id="PF01127">
    <property type="entry name" value="Sdh_cyt"/>
    <property type="match status" value="1"/>
</dbReference>
<dbReference type="GO" id="GO:0009055">
    <property type="term" value="F:electron transfer activity"/>
    <property type="evidence" value="ECO:0007669"/>
    <property type="project" value="InterPro"/>
</dbReference>
<dbReference type="InterPro" id="IPR018495">
    <property type="entry name" value="Succ_DH_cyt_bsu_CS"/>
</dbReference>
<evidence type="ECO:0000256" key="8">
    <source>
        <dbReference type="ARBA" id="ARBA00022989"/>
    </source>
</evidence>
<evidence type="ECO:0000256" key="5">
    <source>
        <dbReference type="ARBA" id="ARBA00022617"/>
    </source>
</evidence>
<dbReference type="PROSITE" id="PS01001">
    <property type="entry name" value="SDH_CYT_2"/>
    <property type="match status" value="1"/>
</dbReference>
<keyword evidence="10 13" id="KW-0472">Membrane</keyword>
<evidence type="ECO:0000256" key="7">
    <source>
        <dbReference type="ARBA" id="ARBA00022723"/>
    </source>
</evidence>
<comment type="cofactor">
    <cofactor evidence="12">
        <name>heme</name>
        <dbReference type="ChEBI" id="CHEBI:30413"/>
    </cofactor>
    <text evidence="12">The heme is bound between the two transmembrane subunits.</text>
</comment>
<gene>
    <name evidence="14" type="primary">sdhC</name>
    <name evidence="14" type="ORF">EYR15_08525</name>
</gene>
<sequence>MDSPKAAPRARPLSPHLQIYRPVLSMVMSIVHRITGAALYGGTALVAIWLVSAASGPSAFAMAQTVYGSIIGQLILFLYTWTLIHHALGGVRHLIWDTGRGFELQQREFLYRLTLGGSITLTIVVWIAALLLRGA</sequence>
<evidence type="ECO:0000256" key="3">
    <source>
        <dbReference type="ARBA" id="ARBA00007244"/>
    </source>
</evidence>
<reference evidence="14 15" key="1">
    <citation type="submission" date="2019-02" db="EMBL/GenBank/DDBJ databases">
        <title>Hansschlegelia quercus sp. nov., a novel methylotrophic bacterium from buds of oak (Quercus robur L.).</title>
        <authorList>
            <person name="Agafonova N.V."/>
            <person name="Kaparullina E.N."/>
            <person name="Grouzdev D.S."/>
            <person name="Doronina N.V."/>
        </authorList>
    </citation>
    <scope>NUCLEOTIDE SEQUENCE [LARGE SCALE GENOMIC DNA]</scope>
    <source>
        <strain evidence="14 15">Dub</strain>
    </source>
</reference>
<evidence type="ECO:0000313" key="15">
    <source>
        <dbReference type="Proteomes" id="UP000291613"/>
    </source>
</evidence>
<dbReference type="PIRSF" id="PIRSF000178">
    <property type="entry name" value="SDH_cyt_b560"/>
    <property type="match status" value="1"/>
</dbReference>
<evidence type="ECO:0000256" key="13">
    <source>
        <dbReference type="SAM" id="Phobius"/>
    </source>
</evidence>
<feature type="transmembrane region" description="Helical" evidence="13">
    <location>
        <begin position="34"/>
        <end position="54"/>
    </location>
</feature>
<dbReference type="GO" id="GO:0016020">
    <property type="term" value="C:membrane"/>
    <property type="evidence" value="ECO:0007669"/>
    <property type="project" value="UniProtKB-SubCell"/>
</dbReference>
<dbReference type="Proteomes" id="UP000291613">
    <property type="component" value="Unassembled WGS sequence"/>
</dbReference>
<protein>
    <recommendedName>
        <fullName evidence="4">Succinate dehydrogenase cytochrome b556 subunit</fullName>
    </recommendedName>
</protein>
<keyword evidence="15" id="KW-1185">Reference proteome</keyword>
<dbReference type="PANTHER" id="PTHR10978:SF5">
    <property type="entry name" value="SUCCINATE DEHYDROGENASE CYTOCHROME B560 SUBUNIT, MITOCHONDRIAL"/>
    <property type="match status" value="1"/>
</dbReference>
<evidence type="ECO:0000313" key="14">
    <source>
        <dbReference type="EMBL" id="TBN53830.1"/>
    </source>
</evidence>
<evidence type="ECO:0000256" key="1">
    <source>
        <dbReference type="ARBA" id="ARBA00004050"/>
    </source>
</evidence>
<keyword evidence="9 12" id="KW-0408">Iron</keyword>
<dbReference type="PROSITE" id="PS01000">
    <property type="entry name" value="SDH_CYT_1"/>
    <property type="match status" value="1"/>
</dbReference>